<dbReference type="InterPro" id="IPR025889">
    <property type="entry name" value="GSP17M-like_dom"/>
</dbReference>
<dbReference type="RefSeq" id="WP_191695465.1">
    <property type="nucleotide sequence ID" value="NZ_JACSQN010000013.1"/>
</dbReference>
<dbReference type="Pfam" id="PF11181">
    <property type="entry name" value="YflT"/>
    <property type="match status" value="1"/>
</dbReference>
<feature type="region of interest" description="Disordered" evidence="1">
    <location>
        <begin position="120"/>
        <end position="160"/>
    </location>
</feature>
<evidence type="ECO:0000313" key="4">
    <source>
        <dbReference type="Proteomes" id="UP000626786"/>
    </source>
</evidence>
<keyword evidence="4" id="KW-1185">Reference proteome</keyword>
<comment type="caution">
    <text evidence="3">The sequence shown here is derived from an EMBL/GenBank/DDBJ whole genome shotgun (WGS) entry which is preliminary data.</text>
</comment>
<proteinExistence type="predicted"/>
<feature type="compositionally biased region" description="Polar residues" evidence="1">
    <location>
        <begin position="120"/>
        <end position="146"/>
    </location>
</feature>
<sequence>MKNRYVGTLFSVDSALYKITELLSQGYSEKQITAVAHTEDDMAQLREQTAVPVEGREKEDFHSRFTSMFMDNDLKRENMFEEMGFSKEESENIYQEMKDGGIALFVEDVEPVSHIVGLSNSEDVSRDSSTSMTNSGELLSDSNTLDNTEETMPRLNTDNL</sequence>
<reference evidence="3 4" key="1">
    <citation type="submission" date="2020-08" db="EMBL/GenBank/DDBJ databases">
        <title>A Genomic Blueprint of the Chicken Gut Microbiome.</title>
        <authorList>
            <person name="Gilroy R."/>
            <person name="Ravi A."/>
            <person name="Getino M."/>
            <person name="Pursley I."/>
            <person name="Horton D.L."/>
            <person name="Alikhan N.-F."/>
            <person name="Baker D."/>
            <person name="Gharbi K."/>
            <person name="Hall N."/>
            <person name="Watson M."/>
            <person name="Adriaenssens E.M."/>
            <person name="Foster-Nyarko E."/>
            <person name="Jarju S."/>
            <person name="Secka A."/>
            <person name="Antonio M."/>
            <person name="Oren A."/>
            <person name="Chaudhuri R."/>
            <person name="La Ragione R.M."/>
            <person name="Hildebrand F."/>
            <person name="Pallen M.J."/>
        </authorList>
    </citation>
    <scope>NUCLEOTIDE SEQUENCE [LARGE SCALE GENOMIC DNA]</scope>
    <source>
        <strain evidence="3 4">Sa2YVA2</strain>
    </source>
</reference>
<evidence type="ECO:0000313" key="3">
    <source>
        <dbReference type="EMBL" id="MBD7985636.1"/>
    </source>
</evidence>
<name>A0ABR8UCA6_9BACL</name>
<dbReference type="EMBL" id="JACSQN010000013">
    <property type="protein sequence ID" value="MBD7985636.1"/>
    <property type="molecule type" value="Genomic_DNA"/>
</dbReference>
<dbReference type="Proteomes" id="UP000626786">
    <property type="component" value="Unassembled WGS sequence"/>
</dbReference>
<protein>
    <submittedName>
        <fullName evidence="3">General stress protein</fullName>
    </submittedName>
</protein>
<gene>
    <name evidence="3" type="ORF">H9649_13660</name>
</gene>
<evidence type="ECO:0000256" key="1">
    <source>
        <dbReference type="SAM" id="MobiDB-lite"/>
    </source>
</evidence>
<evidence type="ECO:0000259" key="2">
    <source>
        <dbReference type="Pfam" id="PF11181"/>
    </source>
</evidence>
<accession>A0ABR8UCA6</accession>
<feature type="domain" description="General stress protein 17M-like" evidence="2">
    <location>
        <begin position="10"/>
        <end position="100"/>
    </location>
</feature>
<organism evidence="3 4">
    <name type="scientific">Sporosarcina quadrami</name>
    <dbReference type="NCBI Taxonomy" id="2762234"/>
    <lineage>
        <taxon>Bacteria</taxon>
        <taxon>Bacillati</taxon>
        <taxon>Bacillota</taxon>
        <taxon>Bacilli</taxon>
        <taxon>Bacillales</taxon>
        <taxon>Caryophanaceae</taxon>
        <taxon>Sporosarcina</taxon>
    </lineage>
</organism>